<feature type="domain" description="Replication gene A protein-like" evidence="7">
    <location>
        <begin position="107"/>
        <end position="357"/>
    </location>
</feature>
<evidence type="ECO:0000256" key="3">
    <source>
        <dbReference type="ARBA" id="ARBA00022705"/>
    </source>
</evidence>
<dbReference type="RefSeq" id="WP_078923369.1">
    <property type="nucleotide sequence ID" value="NZ_FUYB01000017.1"/>
</dbReference>
<gene>
    <name evidence="8" type="ORF">SAMN02745130_02912</name>
</gene>
<dbReference type="GO" id="GO:0004519">
    <property type="term" value="F:endonuclease activity"/>
    <property type="evidence" value="ECO:0007669"/>
    <property type="project" value="UniProtKB-KW"/>
</dbReference>
<dbReference type="STRING" id="92487.SAMN02745130_02912"/>
<keyword evidence="9" id="KW-1185">Reference proteome</keyword>
<dbReference type="GO" id="GO:0016787">
    <property type="term" value="F:hydrolase activity"/>
    <property type="evidence" value="ECO:0007669"/>
    <property type="project" value="UniProtKB-KW"/>
</dbReference>
<evidence type="ECO:0000313" key="9">
    <source>
        <dbReference type="Proteomes" id="UP000190460"/>
    </source>
</evidence>
<reference evidence="8 9" key="1">
    <citation type="submission" date="2017-02" db="EMBL/GenBank/DDBJ databases">
        <authorList>
            <person name="Peterson S.W."/>
        </authorList>
    </citation>
    <scope>NUCLEOTIDE SEQUENCE [LARGE SCALE GENOMIC DNA]</scope>
    <source>
        <strain evidence="8 9">ATCC 49788</strain>
    </source>
</reference>
<dbReference type="EMBL" id="FUYB01000017">
    <property type="protein sequence ID" value="SKA88256.1"/>
    <property type="molecule type" value="Genomic_DNA"/>
</dbReference>
<dbReference type="Pfam" id="PF05840">
    <property type="entry name" value="Phage_GPA"/>
    <property type="match status" value="1"/>
</dbReference>
<comment type="similarity">
    <text evidence="2">Belongs to the phage GPA family.</text>
</comment>
<proteinExistence type="inferred from homology"/>
<evidence type="ECO:0000256" key="5">
    <source>
        <dbReference type="ARBA" id="ARBA00022759"/>
    </source>
</evidence>
<dbReference type="GO" id="GO:0006260">
    <property type="term" value="P:DNA replication"/>
    <property type="evidence" value="ECO:0007669"/>
    <property type="project" value="UniProtKB-KW"/>
</dbReference>
<sequence>MNLQAQDFSTTRHHPHDEYWLDQQFSQLPLSLHQAIQFNYGRAFEHSGRQAANQYLLSVVELTAGKRLLVQSDSTLRSKAHRMARVGKGISIAKAEALLKSVGLPFPTAQDDESALARLACPLWWSRALRKQQDRQQEQLAVQVGLVRKNQQPYVSTALLARIQARHQASLEILANYEAVSNEGDTLNLLDVLKKSVANPAVRRAELMVRMRGFEDYASEQGHVAMFYTLTTPSKYHRYSGEGLNPKYEHATPREAQAYLVKIWSQIRAKLKREGMNVYGFRVAEPHHDGTPHWHILLFMQPEHQLAVTAALKHYAFLEEGQEAGAAEHRFEALVIDSQRGSATGYIAKYISKNIDGFGMDSDSEAGVEADNSAQRVRAWSSVWGIRQFQQIGGAAVGVWRELRRMEHAVEGLLEQARLAADSGQWANYLKVQGGATLERKCQPIQLWSIESVDMTTGALKASRYGETVKRTKGLDCVGAITITRTKEWTIQPKAAAAGESDEGADTSVIRSSAVLAAAVDFLQAASLLSSPWSSVNNCTQPLLREAA</sequence>
<organism evidence="8 9">
    <name type="scientific">Thiothrix eikelboomii</name>
    <dbReference type="NCBI Taxonomy" id="92487"/>
    <lineage>
        <taxon>Bacteria</taxon>
        <taxon>Pseudomonadati</taxon>
        <taxon>Pseudomonadota</taxon>
        <taxon>Gammaproteobacteria</taxon>
        <taxon>Thiotrichales</taxon>
        <taxon>Thiotrichaceae</taxon>
        <taxon>Thiothrix</taxon>
    </lineage>
</organism>
<keyword evidence="4" id="KW-0540">Nuclease</keyword>
<keyword evidence="3" id="KW-0235">DNA replication</keyword>
<evidence type="ECO:0000256" key="2">
    <source>
        <dbReference type="ARBA" id="ARBA00009260"/>
    </source>
</evidence>
<dbReference type="AlphaFoldDB" id="A0A1T4XFD0"/>
<evidence type="ECO:0000256" key="4">
    <source>
        <dbReference type="ARBA" id="ARBA00022722"/>
    </source>
</evidence>
<accession>A0A1T4XFD0</accession>
<dbReference type="OrthoDB" id="5568266at2"/>
<keyword evidence="6" id="KW-0378">Hydrolase</keyword>
<dbReference type="Proteomes" id="UP000190460">
    <property type="component" value="Unassembled WGS sequence"/>
</dbReference>
<evidence type="ECO:0000256" key="1">
    <source>
        <dbReference type="ARBA" id="ARBA00003293"/>
    </source>
</evidence>
<dbReference type="InterPro" id="IPR008766">
    <property type="entry name" value="Replication_gene_A-like"/>
</dbReference>
<comment type="function">
    <text evidence="1">Possible endonuclease which induces a single-strand cut and initiates DNA replication.</text>
</comment>
<protein>
    <submittedName>
        <fullName evidence="8">Bacteriophage replication gene A protein (GPA)</fullName>
    </submittedName>
</protein>
<evidence type="ECO:0000313" key="8">
    <source>
        <dbReference type="EMBL" id="SKA88256.1"/>
    </source>
</evidence>
<evidence type="ECO:0000259" key="7">
    <source>
        <dbReference type="Pfam" id="PF05840"/>
    </source>
</evidence>
<name>A0A1T4XFD0_9GAMM</name>
<keyword evidence="5" id="KW-0255">Endonuclease</keyword>
<evidence type="ECO:0000256" key="6">
    <source>
        <dbReference type="ARBA" id="ARBA00022801"/>
    </source>
</evidence>